<evidence type="ECO:0000313" key="3">
    <source>
        <dbReference type="Proteomes" id="UP000186917"/>
    </source>
</evidence>
<name>A0A173MIC5_9BACT</name>
<dbReference type="OrthoDB" id="678460at2"/>
<organism evidence="2 3">
    <name type="scientific">Filimonas lacunae</name>
    <dbReference type="NCBI Taxonomy" id="477680"/>
    <lineage>
        <taxon>Bacteria</taxon>
        <taxon>Pseudomonadati</taxon>
        <taxon>Bacteroidota</taxon>
        <taxon>Chitinophagia</taxon>
        <taxon>Chitinophagales</taxon>
        <taxon>Chitinophagaceae</taxon>
        <taxon>Filimonas</taxon>
    </lineage>
</organism>
<dbReference type="KEGG" id="fln:FLA_3272"/>
<reference evidence="3" key="1">
    <citation type="submission" date="2017-01" db="EMBL/GenBank/DDBJ databases">
        <authorList>
            <person name="Varghese N."/>
            <person name="Submissions S."/>
        </authorList>
    </citation>
    <scope>NUCLEOTIDE SEQUENCE [LARGE SCALE GENOMIC DNA]</scope>
    <source>
        <strain evidence="3">DSM 21054</strain>
    </source>
</reference>
<dbReference type="EMBL" id="FTOR01000002">
    <property type="protein sequence ID" value="SIS92588.1"/>
    <property type="molecule type" value="Genomic_DNA"/>
</dbReference>
<proteinExistence type="predicted"/>
<protein>
    <recommendedName>
        <fullName evidence="4">Lipoprotein</fullName>
    </recommendedName>
</protein>
<dbReference type="PROSITE" id="PS51257">
    <property type="entry name" value="PROKAR_LIPOPROTEIN"/>
    <property type="match status" value="1"/>
</dbReference>
<evidence type="ECO:0008006" key="4">
    <source>
        <dbReference type="Google" id="ProtNLM"/>
    </source>
</evidence>
<dbReference type="AlphaFoldDB" id="A0A173MIC5"/>
<feature type="chain" id="PRO_5030023004" description="Lipoprotein" evidence="1">
    <location>
        <begin position="23"/>
        <end position="241"/>
    </location>
</feature>
<gene>
    <name evidence="2" type="ORF">SAMN05421788_102128</name>
</gene>
<dbReference type="Proteomes" id="UP000186917">
    <property type="component" value="Unassembled WGS sequence"/>
</dbReference>
<evidence type="ECO:0000313" key="2">
    <source>
        <dbReference type="EMBL" id="SIS92588.1"/>
    </source>
</evidence>
<feature type="signal peptide" evidence="1">
    <location>
        <begin position="1"/>
        <end position="22"/>
    </location>
</feature>
<sequence>MQPKHILYTACLFLFLSCSSHTPPSPKQPYRDSALKAYIDHISQTPHYSELSNYDFSFLKAYYTNDTPSLQKAMNNIAWQKELTGDSFPPYLPKHPDWEKLQAEEAYQLFYYTSFCYEDFYFTIFKKECSIHLHAVIYRANYSHPSFQVEKEVSLQLTQKNWDKFTSLINYADFWGMQPHSEREMVLDGDYIKIKGFDKNGGRNGTSLQHMVSRNPAFNKAIYEPCKYLASLVHYRLGCAL</sequence>
<accession>A0A173MIC5</accession>
<evidence type="ECO:0000256" key="1">
    <source>
        <dbReference type="SAM" id="SignalP"/>
    </source>
</evidence>
<keyword evidence="1" id="KW-0732">Signal</keyword>
<dbReference type="STRING" id="477680.SAMN05421788_102128"/>
<dbReference type="RefSeq" id="WP_076377656.1">
    <property type="nucleotide sequence ID" value="NZ_AP017422.1"/>
</dbReference>
<keyword evidence="3" id="KW-1185">Reference proteome</keyword>